<keyword evidence="5 8" id="KW-0804">Transcription</keyword>
<dbReference type="Gene3D" id="2.40.330.10">
    <property type="entry name" value="DNA-binding pseudobarrel domain"/>
    <property type="match status" value="1"/>
</dbReference>
<evidence type="ECO:0000256" key="7">
    <source>
        <dbReference type="ARBA" id="ARBA00023294"/>
    </source>
</evidence>
<evidence type="ECO:0000256" key="9">
    <source>
        <dbReference type="SAM" id="MobiDB-lite"/>
    </source>
</evidence>
<dbReference type="FunFam" id="2.30.30.1040:FF:000001">
    <property type="entry name" value="Auxin response factor"/>
    <property type="match status" value="1"/>
</dbReference>
<dbReference type="CDD" id="cd10017">
    <property type="entry name" value="B3_DNA"/>
    <property type="match status" value="1"/>
</dbReference>
<keyword evidence="7 8" id="KW-0927">Auxin signaling pathway</keyword>
<dbReference type="Gene3D" id="2.30.30.1040">
    <property type="match status" value="1"/>
</dbReference>
<dbReference type="GO" id="GO:0006355">
    <property type="term" value="P:regulation of DNA-templated transcription"/>
    <property type="evidence" value="ECO:0007669"/>
    <property type="project" value="InterPro"/>
</dbReference>
<feature type="domain" description="TF-B3" evidence="10">
    <location>
        <begin position="122"/>
        <end position="236"/>
    </location>
</feature>
<dbReference type="SUPFAM" id="SSF101936">
    <property type="entry name" value="DNA-binding pseudobarrel domain"/>
    <property type="match status" value="1"/>
</dbReference>
<dbReference type="Proteomes" id="UP000489600">
    <property type="component" value="Unassembled WGS sequence"/>
</dbReference>
<keyword evidence="4 8" id="KW-0238">DNA-binding</keyword>
<proteinExistence type="inferred from homology"/>
<evidence type="ECO:0000313" key="11">
    <source>
        <dbReference type="EMBL" id="VVA90979.1"/>
    </source>
</evidence>
<evidence type="ECO:0000256" key="6">
    <source>
        <dbReference type="ARBA" id="ARBA00023242"/>
    </source>
</evidence>
<evidence type="ECO:0000256" key="3">
    <source>
        <dbReference type="ARBA" id="ARBA00023015"/>
    </source>
</evidence>
<keyword evidence="12" id="KW-1185">Reference proteome</keyword>
<dbReference type="InterPro" id="IPR010525">
    <property type="entry name" value="ARF_dom"/>
</dbReference>
<keyword evidence="6 8" id="KW-0539">Nucleus</keyword>
<dbReference type="Pfam" id="PF06507">
    <property type="entry name" value="ARF_AD"/>
    <property type="match status" value="1"/>
</dbReference>
<evidence type="ECO:0000313" key="12">
    <source>
        <dbReference type="Proteomes" id="UP000489600"/>
    </source>
</evidence>
<comment type="subunit">
    <text evidence="8">Homodimers and heterodimers.</text>
</comment>
<keyword evidence="3 8" id="KW-0805">Transcription regulation</keyword>
<dbReference type="GO" id="GO:0005634">
    <property type="term" value="C:nucleus"/>
    <property type="evidence" value="ECO:0007669"/>
    <property type="project" value="UniProtKB-SubCell"/>
</dbReference>
<dbReference type="InterPro" id="IPR003340">
    <property type="entry name" value="B3_DNA-bd"/>
</dbReference>
<dbReference type="SMART" id="SM01019">
    <property type="entry name" value="B3"/>
    <property type="match status" value="1"/>
</dbReference>
<feature type="compositionally biased region" description="Polar residues" evidence="9">
    <location>
        <begin position="368"/>
        <end position="379"/>
    </location>
</feature>
<dbReference type="GO" id="GO:0003677">
    <property type="term" value="F:DNA binding"/>
    <property type="evidence" value="ECO:0007669"/>
    <property type="project" value="UniProtKB-KW"/>
</dbReference>
<dbReference type="PANTHER" id="PTHR31384">
    <property type="entry name" value="AUXIN RESPONSE FACTOR 4-RELATED"/>
    <property type="match status" value="1"/>
</dbReference>
<gene>
    <name evidence="11" type="ORF">ANE_LOCUS1424</name>
</gene>
<organism evidence="11 12">
    <name type="scientific">Arabis nemorensis</name>
    <dbReference type="NCBI Taxonomy" id="586526"/>
    <lineage>
        <taxon>Eukaryota</taxon>
        <taxon>Viridiplantae</taxon>
        <taxon>Streptophyta</taxon>
        <taxon>Embryophyta</taxon>
        <taxon>Tracheophyta</taxon>
        <taxon>Spermatophyta</taxon>
        <taxon>Magnoliopsida</taxon>
        <taxon>eudicotyledons</taxon>
        <taxon>Gunneridae</taxon>
        <taxon>Pentapetalae</taxon>
        <taxon>rosids</taxon>
        <taxon>malvids</taxon>
        <taxon>Brassicales</taxon>
        <taxon>Brassicaceae</taxon>
        <taxon>Arabideae</taxon>
        <taxon>Arabis</taxon>
    </lineage>
</organism>
<dbReference type="AlphaFoldDB" id="A0A565APK3"/>
<reference evidence="11" key="1">
    <citation type="submission" date="2019-07" db="EMBL/GenBank/DDBJ databases">
        <authorList>
            <person name="Dittberner H."/>
        </authorList>
    </citation>
    <scope>NUCLEOTIDE SEQUENCE [LARGE SCALE GENOMIC DNA]</scope>
</reference>
<evidence type="ECO:0000256" key="8">
    <source>
        <dbReference type="RuleBase" id="RU004561"/>
    </source>
</evidence>
<evidence type="ECO:0000256" key="2">
    <source>
        <dbReference type="ARBA" id="ARBA00007853"/>
    </source>
</evidence>
<accession>A0A565APK3</accession>
<dbReference type="OrthoDB" id="2016915at2759"/>
<dbReference type="PANTHER" id="PTHR31384:SF96">
    <property type="entry name" value="AUXIN RESPONSE FACTOR 1"/>
    <property type="match status" value="1"/>
</dbReference>
<dbReference type="InterPro" id="IPR044835">
    <property type="entry name" value="ARF_plant"/>
</dbReference>
<dbReference type="EMBL" id="CABITT030000001">
    <property type="protein sequence ID" value="VVA90979.1"/>
    <property type="molecule type" value="Genomic_DNA"/>
</dbReference>
<evidence type="ECO:0000259" key="10">
    <source>
        <dbReference type="PROSITE" id="PS50863"/>
    </source>
</evidence>
<dbReference type="GO" id="GO:0009734">
    <property type="term" value="P:auxin-activated signaling pathway"/>
    <property type="evidence" value="ECO:0007669"/>
    <property type="project" value="UniProtKB-KW"/>
</dbReference>
<dbReference type="InterPro" id="IPR015300">
    <property type="entry name" value="DNA-bd_pseudobarrel_sf"/>
</dbReference>
<comment type="caution">
    <text evidence="11">The sequence shown here is derived from an EMBL/GenBank/DDBJ whole genome shotgun (WGS) entry which is preliminary data.</text>
</comment>
<evidence type="ECO:0000256" key="1">
    <source>
        <dbReference type="ARBA" id="ARBA00004123"/>
    </source>
</evidence>
<dbReference type="Pfam" id="PF02362">
    <property type="entry name" value="B3"/>
    <property type="match status" value="1"/>
</dbReference>
<comment type="similarity">
    <text evidence="2 8">Belongs to the ARF family.</text>
</comment>
<feature type="region of interest" description="Disordered" evidence="9">
    <location>
        <begin position="368"/>
        <end position="404"/>
    </location>
</feature>
<name>A0A565APK3_9BRAS</name>
<evidence type="ECO:0000256" key="4">
    <source>
        <dbReference type="ARBA" id="ARBA00023125"/>
    </source>
</evidence>
<comment type="function">
    <text evidence="8">Auxin response factors (ARFs) are transcriptional factors that bind specifically to the DNA sequence 5'-TGTCTC-3' found in the auxin-responsive promoter elements (AuxREs).</text>
</comment>
<evidence type="ECO:0000256" key="5">
    <source>
        <dbReference type="ARBA" id="ARBA00023163"/>
    </source>
</evidence>
<comment type="subcellular location">
    <subcellularLocation>
        <location evidence="1 8">Nucleus</location>
    </subcellularLocation>
</comment>
<dbReference type="PROSITE" id="PS50863">
    <property type="entry name" value="B3"/>
    <property type="match status" value="1"/>
</dbReference>
<sequence>MALPANVESTVAMSKALYTELWNACAGPLVTLPRKGERVYYFPEGHMEQLEASMNQRLDQQMPSFDLSSKILCEVTNVERMVELGTDEVFAEISLVPKEDEIAPIIPSVPVPEKKNLNVQTFCKTLTTSDAGKRNGFPVPMRLAKNCFPPLKISKEKKKEAPSQYLVPTDLQQKKWSFHHIFYKGKSNRHMLNAGWNNFVDSKMLVAGDVLIFARQVLVDFLAANGDLGIGVRRVMRQQVNMPSSVISTESMHFGVLANTAHSIKTRSVFKIFVKPRISRPEIVVSVNRYNDSKNQQLSVGMRFKMRFEGENTHEKMFTGTIVGVQENTSQVWTDSEWRALKVQWDEPSSVFRPERVSHWEIELLVGNNNVPSPQSQPRQRNKRSRTLGVPSPTAGPSASGPAGSLSAVTLFRPSATFGHGGRSLSLWPNRVDIGAETYTSAFVKYSAVKKQARGNSCRLFGVELVENNKTPECFSPVTVPVAAGVDQLAAGMVATTTEERLEK</sequence>
<protein>
    <recommendedName>
        <fullName evidence="8">Auxin response factor</fullName>
    </recommendedName>
</protein>
<feature type="compositionally biased region" description="Low complexity" evidence="9">
    <location>
        <begin position="389"/>
        <end position="404"/>
    </location>
</feature>